<feature type="chain" id="PRO_5036443910" evidence="4">
    <location>
        <begin position="22"/>
        <end position="471"/>
    </location>
</feature>
<feature type="signal peptide" evidence="4">
    <location>
        <begin position="1"/>
        <end position="21"/>
    </location>
</feature>
<dbReference type="GO" id="GO:0016020">
    <property type="term" value="C:membrane"/>
    <property type="evidence" value="ECO:0007669"/>
    <property type="project" value="InterPro"/>
</dbReference>
<keyword evidence="1" id="KW-0813">Transport</keyword>
<dbReference type="AlphaFoldDB" id="A0A8X8W3C3"/>
<keyword evidence="4" id="KW-0732">Signal</keyword>
<feature type="transmembrane region" description="Helical" evidence="3">
    <location>
        <begin position="110"/>
        <end position="130"/>
    </location>
</feature>
<evidence type="ECO:0000256" key="1">
    <source>
        <dbReference type="ARBA" id="ARBA00022449"/>
    </source>
</evidence>
<proteinExistence type="predicted"/>
<keyword evidence="2" id="KW-0406">Ion transport</keyword>
<evidence type="ECO:0000256" key="4">
    <source>
        <dbReference type="SAM" id="SignalP"/>
    </source>
</evidence>
<dbReference type="PANTHER" id="PTHR31503">
    <property type="entry name" value="VACUOLAR CALCIUM ION TRANSPORTER"/>
    <property type="match status" value="1"/>
</dbReference>
<evidence type="ECO:0000256" key="2">
    <source>
        <dbReference type="ARBA" id="ARBA00023065"/>
    </source>
</evidence>
<dbReference type="PANTHER" id="PTHR31503:SF80">
    <property type="entry name" value="EF-HAND DOMAIN-CONTAINING PROTEIN"/>
    <property type="match status" value="1"/>
</dbReference>
<dbReference type="InterPro" id="IPR004713">
    <property type="entry name" value="CaH_exchang"/>
</dbReference>
<comment type="caution">
    <text evidence="5">The sequence shown here is derived from an EMBL/GenBank/DDBJ whole genome shotgun (WGS) entry which is preliminary data.</text>
</comment>
<dbReference type="GO" id="GO:0015369">
    <property type="term" value="F:calcium:proton antiporter activity"/>
    <property type="evidence" value="ECO:0007669"/>
    <property type="project" value="TreeGrafter"/>
</dbReference>
<sequence length="471" mass="50996">MTRFVVVSSLLLLAISHLAHSRSIADDRSSVSDIDVDGDGGKFLQWAPLSAATVTCEPVYGFLPCSTNGWGLLFMIVVYNILLSIGGSYVAAGSNLWLQIIGPGVVGGSVFQFLGTIPQLVMMLLPILTSTTEEAQARVTSGMGMVLGGVAILLTLIWGLTVVLGSSDPADDAGIDTSEPETATAGSSITTDVETSWTARLVLVASVPYLILELQNAITSSSVKKVFILIALIITVALLFGYILFQSFQPWIQNRHFEFMVDKYAKDKLLTLLTTNGKPSIVKIQRLFNKIGKDNTTLVTPAEIRVLVLGVKMDDDDISTNLVLDEIETYLTPPVMENSNIGTDNQSGAGSAVSNRVHPFTAIDEVNHGVRHSSERVILLEVAEDQLVDAVFAIFWCVHGQYYRFASIPRAGYFRDLSSDVTAELHLVLLICLVMADSLASTPRFHAGRLCSTNSIPDFSRTVYVITSIQS</sequence>
<reference evidence="5" key="1">
    <citation type="submission" date="2018-01" db="EMBL/GenBank/DDBJ databases">
        <authorList>
            <person name="Mao J.F."/>
        </authorList>
    </citation>
    <scope>NUCLEOTIDE SEQUENCE</scope>
    <source>
        <strain evidence="5">Huo1</strain>
        <tissue evidence="5">Leaf</tissue>
    </source>
</reference>
<evidence type="ECO:0000313" key="6">
    <source>
        <dbReference type="Proteomes" id="UP000298416"/>
    </source>
</evidence>
<keyword evidence="3" id="KW-0472">Membrane</keyword>
<keyword evidence="6" id="KW-1185">Reference proteome</keyword>
<gene>
    <name evidence="5" type="ORF">SASPL_152309</name>
</gene>
<evidence type="ECO:0000313" key="5">
    <source>
        <dbReference type="EMBL" id="KAG6387124.1"/>
    </source>
</evidence>
<feature type="transmembrane region" description="Helical" evidence="3">
    <location>
        <begin position="226"/>
        <end position="245"/>
    </location>
</feature>
<dbReference type="GO" id="GO:0006874">
    <property type="term" value="P:intracellular calcium ion homeostasis"/>
    <property type="evidence" value="ECO:0007669"/>
    <property type="project" value="TreeGrafter"/>
</dbReference>
<keyword evidence="3" id="KW-1133">Transmembrane helix</keyword>
<keyword evidence="1" id="KW-0050">Antiport</keyword>
<name>A0A8X8W3C3_SALSN</name>
<evidence type="ECO:0000256" key="3">
    <source>
        <dbReference type="SAM" id="Phobius"/>
    </source>
</evidence>
<dbReference type="EMBL" id="PNBA02000021">
    <property type="protein sequence ID" value="KAG6387124.1"/>
    <property type="molecule type" value="Genomic_DNA"/>
</dbReference>
<keyword evidence="3" id="KW-0812">Transmembrane</keyword>
<protein>
    <submittedName>
        <fullName evidence="5">Uncharacterized protein</fullName>
    </submittedName>
</protein>
<organism evidence="5">
    <name type="scientific">Salvia splendens</name>
    <name type="common">Scarlet sage</name>
    <dbReference type="NCBI Taxonomy" id="180675"/>
    <lineage>
        <taxon>Eukaryota</taxon>
        <taxon>Viridiplantae</taxon>
        <taxon>Streptophyta</taxon>
        <taxon>Embryophyta</taxon>
        <taxon>Tracheophyta</taxon>
        <taxon>Spermatophyta</taxon>
        <taxon>Magnoliopsida</taxon>
        <taxon>eudicotyledons</taxon>
        <taxon>Gunneridae</taxon>
        <taxon>Pentapetalae</taxon>
        <taxon>asterids</taxon>
        <taxon>lamiids</taxon>
        <taxon>Lamiales</taxon>
        <taxon>Lamiaceae</taxon>
        <taxon>Nepetoideae</taxon>
        <taxon>Mentheae</taxon>
        <taxon>Salviinae</taxon>
        <taxon>Salvia</taxon>
        <taxon>Salvia subgen. Calosphace</taxon>
        <taxon>core Calosphace</taxon>
    </lineage>
</organism>
<accession>A0A8X8W3C3</accession>
<feature type="transmembrane region" description="Helical" evidence="3">
    <location>
        <begin position="197"/>
        <end position="214"/>
    </location>
</feature>
<dbReference type="Proteomes" id="UP000298416">
    <property type="component" value="Unassembled WGS sequence"/>
</dbReference>
<feature type="transmembrane region" description="Helical" evidence="3">
    <location>
        <begin position="142"/>
        <end position="164"/>
    </location>
</feature>
<reference evidence="5" key="2">
    <citation type="submission" date="2020-08" db="EMBL/GenBank/DDBJ databases">
        <title>Plant Genome Project.</title>
        <authorList>
            <person name="Zhang R.-G."/>
        </authorList>
    </citation>
    <scope>NUCLEOTIDE SEQUENCE</scope>
    <source>
        <strain evidence="5">Huo1</strain>
        <tissue evidence="5">Leaf</tissue>
    </source>
</reference>
<feature type="transmembrane region" description="Helical" evidence="3">
    <location>
        <begin position="70"/>
        <end position="90"/>
    </location>
</feature>